<evidence type="ECO:0000256" key="2">
    <source>
        <dbReference type="SAM" id="Phobius"/>
    </source>
</evidence>
<evidence type="ECO:0008006" key="5">
    <source>
        <dbReference type="Google" id="ProtNLM"/>
    </source>
</evidence>
<comment type="caution">
    <text evidence="3">The sequence shown here is derived from an EMBL/GenBank/DDBJ whole genome shotgun (WGS) entry which is preliminary data.</text>
</comment>
<gene>
    <name evidence="3" type="ORF">GCM10023350_40030</name>
</gene>
<reference evidence="4" key="1">
    <citation type="journal article" date="2019" name="Int. J. Syst. Evol. Microbiol.">
        <title>The Global Catalogue of Microorganisms (GCM) 10K type strain sequencing project: providing services to taxonomists for standard genome sequencing and annotation.</title>
        <authorList>
            <consortium name="The Broad Institute Genomics Platform"/>
            <consortium name="The Broad Institute Genome Sequencing Center for Infectious Disease"/>
            <person name="Wu L."/>
            <person name="Ma J."/>
        </authorList>
    </citation>
    <scope>NUCLEOTIDE SEQUENCE [LARGE SCALE GENOMIC DNA]</scope>
    <source>
        <strain evidence="4">JCM 18532</strain>
    </source>
</reference>
<feature type="compositionally biased region" description="Low complexity" evidence="1">
    <location>
        <begin position="79"/>
        <end position="91"/>
    </location>
</feature>
<feature type="region of interest" description="Disordered" evidence="1">
    <location>
        <begin position="69"/>
        <end position="91"/>
    </location>
</feature>
<sequence>MTDHDPTQLSAALRERVRDEDPDLDQLIQVSTRTGVRLRRRRTLGISLAGAAAGVAVIGIVGASLGDSGGTPGSEPGFATQPTAAASPSAPPVTADGLVLAPMKSSPPASMDVLAPTSGLHPQKLPVRVAPSLKGWEIGTAADDKFPALKDRYFVSVNVRPMSEYASWSGSDPDRPASQVVHVGDNYFVTVHAPPGSGVPQGDIDELVAALRYKPIWRR</sequence>
<keyword evidence="2" id="KW-0472">Membrane</keyword>
<accession>A0ABP8ZA60</accession>
<organism evidence="3 4">
    <name type="scientific">Nocardioides endophyticus</name>
    <dbReference type="NCBI Taxonomy" id="1353775"/>
    <lineage>
        <taxon>Bacteria</taxon>
        <taxon>Bacillati</taxon>
        <taxon>Actinomycetota</taxon>
        <taxon>Actinomycetes</taxon>
        <taxon>Propionibacteriales</taxon>
        <taxon>Nocardioidaceae</taxon>
        <taxon>Nocardioides</taxon>
    </lineage>
</organism>
<keyword evidence="2" id="KW-0812">Transmembrane</keyword>
<dbReference type="Proteomes" id="UP001499882">
    <property type="component" value="Unassembled WGS sequence"/>
</dbReference>
<keyword evidence="2" id="KW-1133">Transmembrane helix</keyword>
<keyword evidence="4" id="KW-1185">Reference proteome</keyword>
<protein>
    <recommendedName>
        <fullName evidence="5">Alanine and proline-rich secreted protein Apa</fullName>
    </recommendedName>
</protein>
<dbReference type="EMBL" id="BAABKN010000026">
    <property type="protein sequence ID" value="GAA4750819.1"/>
    <property type="molecule type" value="Genomic_DNA"/>
</dbReference>
<proteinExistence type="predicted"/>
<feature type="transmembrane region" description="Helical" evidence="2">
    <location>
        <begin position="43"/>
        <end position="65"/>
    </location>
</feature>
<evidence type="ECO:0000313" key="3">
    <source>
        <dbReference type="EMBL" id="GAA4750819.1"/>
    </source>
</evidence>
<dbReference type="RefSeq" id="WP_345528734.1">
    <property type="nucleotide sequence ID" value="NZ_BAABKN010000026.1"/>
</dbReference>
<evidence type="ECO:0000256" key="1">
    <source>
        <dbReference type="SAM" id="MobiDB-lite"/>
    </source>
</evidence>
<name>A0ABP8ZA60_9ACTN</name>
<evidence type="ECO:0000313" key="4">
    <source>
        <dbReference type="Proteomes" id="UP001499882"/>
    </source>
</evidence>